<accession>A0ABV9FEK8</accession>
<name>A0ABV9FEK8_9BACL</name>
<keyword evidence="16" id="KW-1185">Reference proteome</keyword>
<dbReference type="Gene3D" id="6.10.340.10">
    <property type="match status" value="1"/>
</dbReference>
<dbReference type="InterPro" id="IPR003660">
    <property type="entry name" value="HAMP_dom"/>
</dbReference>
<evidence type="ECO:0000313" key="16">
    <source>
        <dbReference type="Proteomes" id="UP001596028"/>
    </source>
</evidence>
<dbReference type="RefSeq" id="WP_378095055.1">
    <property type="nucleotide sequence ID" value="NZ_JBHSEP010000006.1"/>
</dbReference>
<gene>
    <name evidence="15" type="ORF">ACFO3S_10245</name>
</gene>
<feature type="transmembrane region" description="Helical" evidence="12">
    <location>
        <begin position="286"/>
        <end position="311"/>
    </location>
</feature>
<reference evidence="16" key="1">
    <citation type="journal article" date="2019" name="Int. J. Syst. Evol. Microbiol.">
        <title>The Global Catalogue of Microorganisms (GCM) 10K type strain sequencing project: providing services to taxonomists for standard genome sequencing and annotation.</title>
        <authorList>
            <consortium name="The Broad Institute Genomics Platform"/>
            <consortium name="The Broad Institute Genome Sequencing Center for Infectious Disease"/>
            <person name="Wu L."/>
            <person name="Ma J."/>
        </authorList>
    </citation>
    <scope>NUCLEOTIDE SEQUENCE [LARGE SCALE GENOMIC DNA]</scope>
    <source>
        <strain evidence="16">CCUG 49571</strain>
    </source>
</reference>
<keyword evidence="12" id="KW-1133">Transmembrane helix</keyword>
<comment type="caution">
    <text evidence="15">The sequence shown here is derived from an EMBL/GenBank/DDBJ whole genome shotgun (WGS) entry which is preliminary data.</text>
</comment>
<keyword evidence="6 15" id="KW-0808">Transferase</keyword>
<dbReference type="SUPFAM" id="SSF55874">
    <property type="entry name" value="ATPase domain of HSP90 chaperone/DNA topoisomerase II/histidine kinase"/>
    <property type="match status" value="1"/>
</dbReference>
<evidence type="ECO:0000256" key="6">
    <source>
        <dbReference type="ARBA" id="ARBA00022679"/>
    </source>
</evidence>
<keyword evidence="9" id="KW-0067">ATP-binding</keyword>
<keyword evidence="10" id="KW-0902">Two-component regulatory system</keyword>
<evidence type="ECO:0000259" key="13">
    <source>
        <dbReference type="PROSITE" id="PS50109"/>
    </source>
</evidence>
<dbReference type="EMBL" id="JBHSEP010000006">
    <property type="protein sequence ID" value="MFC4598614.1"/>
    <property type="molecule type" value="Genomic_DNA"/>
</dbReference>
<dbReference type="Pfam" id="PF02518">
    <property type="entry name" value="HATPase_c"/>
    <property type="match status" value="1"/>
</dbReference>
<evidence type="ECO:0000256" key="2">
    <source>
        <dbReference type="ARBA" id="ARBA00004651"/>
    </source>
</evidence>
<dbReference type="GO" id="GO:0004673">
    <property type="term" value="F:protein histidine kinase activity"/>
    <property type="evidence" value="ECO:0007669"/>
    <property type="project" value="UniProtKB-EC"/>
</dbReference>
<dbReference type="SMART" id="SM00304">
    <property type="entry name" value="HAMP"/>
    <property type="match status" value="1"/>
</dbReference>
<dbReference type="CDD" id="cd06225">
    <property type="entry name" value="HAMP"/>
    <property type="match status" value="1"/>
</dbReference>
<dbReference type="PANTHER" id="PTHR34220">
    <property type="entry name" value="SENSOR HISTIDINE KINASE YPDA"/>
    <property type="match status" value="1"/>
</dbReference>
<dbReference type="PANTHER" id="PTHR34220:SF7">
    <property type="entry name" value="SENSOR HISTIDINE KINASE YPDA"/>
    <property type="match status" value="1"/>
</dbReference>
<comment type="catalytic activity">
    <reaction evidence="1">
        <text>ATP + protein L-histidine = ADP + protein N-phospho-L-histidine.</text>
        <dbReference type="EC" id="2.7.13.3"/>
    </reaction>
</comment>
<keyword evidence="12" id="KW-0812">Transmembrane</keyword>
<evidence type="ECO:0000256" key="4">
    <source>
        <dbReference type="ARBA" id="ARBA00022475"/>
    </source>
</evidence>
<keyword evidence="7" id="KW-0547">Nucleotide-binding</keyword>
<feature type="domain" description="Histidine kinase" evidence="13">
    <location>
        <begin position="468"/>
        <end position="581"/>
    </location>
</feature>
<dbReference type="Pfam" id="PF06580">
    <property type="entry name" value="His_kinase"/>
    <property type="match status" value="1"/>
</dbReference>
<dbReference type="Proteomes" id="UP001596028">
    <property type="component" value="Unassembled WGS sequence"/>
</dbReference>
<keyword evidence="8 15" id="KW-0418">Kinase</keyword>
<evidence type="ECO:0000256" key="11">
    <source>
        <dbReference type="ARBA" id="ARBA00023136"/>
    </source>
</evidence>
<evidence type="ECO:0000256" key="9">
    <source>
        <dbReference type="ARBA" id="ARBA00022840"/>
    </source>
</evidence>
<keyword evidence="4" id="KW-1003">Cell membrane</keyword>
<keyword evidence="11 12" id="KW-0472">Membrane</keyword>
<feature type="transmembrane region" description="Helical" evidence="12">
    <location>
        <begin position="12"/>
        <end position="28"/>
    </location>
</feature>
<evidence type="ECO:0000256" key="7">
    <source>
        <dbReference type="ARBA" id="ARBA00022741"/>
    </source>
</evidence>
<evidence type="ECO:0000256" key="1">
    <source>
        <dbReference type="ARBA" id="ARBA00000085"/>
    </source>
</evidence>
<dbReference type="InterPro" id="IPR005467">
    <property type="entry name" value="His_kinase_dom"/>
</dbReference>
<evidence type="ECO:0000256" key="5">
    <source>
        <dbReference type="ARBA" id="ARBA00022553"/>
    </source>
</evidence>
<dbReference type="PROSITE" id="PS50109">
    <property type="entry name" value="HIS_KIN"/>
    <property type="match status" value="1"/>
</dbReference>
<dbReference type="InterPro" id="IPR010559">
    <property type="entry name" value="Sig_transdc_His_kin_internal"/>
</dbReference>
<proteinExistence type="predicted"/>
<keyword evidence="5" id="KW-0597">Phosphoprotein</keyword>
<dbReference type="Gene3D" id="3.30.565.10">
    <property type="entry name" value="Histidine kinase-like ATPase, C-terminal domain"/>
    <property type="match status" value="1"/>
</dbReference>
<sequence>MNSIKARMAIRFSILFLVCLCLAGWYLFQKTKSTLQDTTIEFMQLTSRQVSQSMDESLGMAEKSVNTIISNWSLQSILNEQSPALYYRQREQIKSVIRDASSASEYLSAVQIYSPQYGYLGFNNSPLQPYEMKNLLFDMTSGGEAPFERILWLVSEEKLREQPYIYGIRRMTNFIGQEPLGYALVLLNADFLLEAYSRSDMALQGELLLYDNSGNVIAGSEKLDDEAADYYFQRTHRLEAGDYLVDDSSHGESLVVHNRLNNGEWHTVVVIPVSALTEKIGYIQSAWLWVSVAAVLIIIASSWLLSLRITLPIRRMQRAMEQVEQVKRGDLPPLLRETKVKEIDELSRSFNRMSKEIHTLFHQVYAAEIRRQKSELRELQAQINPHFLFNTLDSVYWLLILKEQEEAAGIVVALSRLFRYSTGTRQDIVTLREELEHIKNYMYVQQVRFDKIAVEFRIAEGTESRPVLKLMIQPLVENAIYHGLEKRHDGGKVTISAELAEDNAVLLTVQDNGAGIPPNRLDEIRAALQSQPALSVQSEDGLALENIYQRMRLYYGGKGSMQIDSVHGEGTKVTLRLPYPVRVEGETGN</sequence>
<evidence type="ECO:0000259" key="14">
    <source>
        <dbReference type="PROSITE" id="PS50885"/>
    </source>
</evidence>
<evidence type="ECO:0000256" key="3">
    <source>
        <dbReference type="ARBA" id="ARBA00012438"/>
    </source>
</evidence>
<evidence type="ECO:0000256" key="8">
    <source>
        <dbReference type="ARBA" id="ARBA00022777"/>
    </source>
</evidence>
<dbReference type="InterPro" id="IPR036890">
    <property type="entry name" value="HATPase_C_sf"/>
</dbReference>
<comment type="subcellular location">
    <subcellularLocation>
        <location evidence="2">Cell membrane</location>
        <topology evidence="2">Multi-pass membrane protein</topology>
    </subcellularLocation>
</comment>
<evidence type="ECO:0000256" key="12">
    <source>
        <dbReference type="SAM" id="Phobius"/>
    </source>
</evidence>
<dbReference type="EC" id="2.7.13.3" evidence="3"/>
<dbReference type="PROSITE" id="PS50885">
    <property type="entry name" value="HAMP"/>
    <property type="match status" value="1"/>
</dbReference>
<evidence type="ECO:0000313" key="15">
    <source>
        <dbReference type="EMBL" id="MFC4598614.1"/>
    </source>
</evidence>
<dbReference type="InterPro" id="IPR003594">
    <property type="entry name" value="HATPase_dom"/>
</dbReference>
<dbReference type="Pfam" id="PF00672">
    <property type="entry name" value="HAMP"/>
    <property type="match status" value="1"/>
</dbReference>
<dbReference type="InterPro" id="IPR050640">
    <property type="entry name" value="Bact_2-comp_sensor_kinase"/>
</dbReference>
<protein>
    <recommendedName>
        <fullName evidence="3">histidine kinase</fullName>
        <ecNumber evidence="3">2.7.13.3</ecNumber>
    </recommendedName>
</protein>
<evidence type="ECO:0000256" key="10">
    <source>
        <dbReference type="ARBA" id="ARBA00023012"/>
    </source>
</evidence>
<dbReference type="SMART" id="SM00387">
    <property type="entry name" value="HATPase_c"/>
    <property type="match status" value="1"/>
</dbReference>
<organism evidence="15 16">
    <name type="scientific">Cohnella hongkongensis</name>
    <dbReference type="NCBI Taxonomy" id="178337"/>
    <lineage>
        <taxon>Bacteria</taxon>
        <taxon>Bacillati</taxon>
        <taxon>Bacillota</taxon>
        <taxon>Bacilli</taxon>
        <taxon>Bacillales</taxon>
        <taxon>Paenibacillaceae</taxon>
        <taxon>Cohnella</taxon>
    </lineage>
</organism>
<feature type="domain" description="HAMP" evidence="14">
    <location>
        <begin position="307"/>
        <end position="362"/>
    </location>
</feature>